<accession>A0A9D4K8J1</accession>
<dbReference type="Proteomes" id="UP000828390">
    <property type="component" value="Unassembled WGS sequence"/>
</dbReference>
<name>A0A9D4K8J1_DREPO</name>
<proteinExistence type="predicted"/>
<organism evidence="1 2">
    <name type="scientific">Dreissena polymorpha</name>
    <name type="common">Zebra mussel</name>
    <name type="synonym">Mytilus polymorpha</name>
    <dbReference type="NCBI Taxonomy" id="45954"/>
    <lineage>
        <taxon>Eukaryota</taxon>
        <taxon>Metazoa</taxon>
        <taxon>Spiralia</taxon>
        <taxon>Lophotrochozoa</taxon>
        <taxon>Mollusca</taxon>
        <taxon>Bivalvia</taxon>
        <taxon>Autobranchia</taxon>
        <taxon>Heteroconchia</taxon>
        <taxon>Euheterodonta</taxon>
        <taxon>Imparidentia</taxon>
        <taxon>Neoheterodontei</taxon>
        <taxon>Myida</taxon>
        <taxon>Dreissenoidea</taxon>
        <taxon>Dreissenidae</taxon>
        <taxon>Dreissena</taxon>
    </lineage>
</organism>
<protein>
    <submittedName>
        <fullName evidence="1">Uncharacterized protein</fullName>
    </submittedName>
</protein>
<evidence type="ECO:0000313" key="2">
    <source>
        <dbReference type="Proteomes" id="UP000828390"/>
    </source>
</evidence>
<sequence>MGPCVVEINRIVIREVQYQFEVNRCRNEEIIVKGKFGWAWPLWAGRPRVVLSVILTFDENEKKNQSVMGQTEYKSTREKVDVKMGSDTSTLESTIYKDFTEKKQQGDTENTTGSGRLKITSLSQEYEELKREVKDLVTQLQRSKPASKQDLDVVKEQQIKADHDELDETLNRFGLKYKLTNRLSAFTANQLTKDNTQIADLSDQCRPTKPAEWFTQLYENQWTDVFEILDKNEKEEREIINIISDTIKQADIFCEKEKTDMTERILVCVAYEINNQNRSAIDRSQNSSQASKFTGMEETKQAAERYIKCMMKALALQSSQHTAK</sequence>
<gene>
    <name evidence="1" type="ORF">DPMN_108296</name>
</gene>
<dbReference type="EMBL" id="JAIWYP010000004">
    <property type="protein sequence ID" value="KAH3834963.1"/>
    <property type="molecule type" value="Genomic_DNA"/>
</dbReference>
<dbReference type="AlphaFoldDB" id="A0A9D4K8J1"/>
<keyword evidence="2" id="KW-1185">Reference proteome</keyword>
<reference evidence="1" key="2">
    <citation type="submission" date="2020-11" db="EMBL/GenBank/DDBJ databases">
        <authorList>
            <person name="McCartney M.A."/>
            <person name="Auch B."/>
            <person name="Kono T."/>
            <person name="Mallez S."/>
            <person name="Becker A."/>
            <person name="Gohl D.M."/>
            <person name="Silverstein K.A.T."/>
            <person name="Koren S."/>
            <person name="Bechman K.B."/>
            <person name="Herman A."/>
            <person name="Abrahante J.E."/>
            <person name="Garbe J."/>
        </authorList>
    </citation>
    <scope>NUCLEOTIDE SEQUENCE</scope>
    <source>
        <strain evidence="1">Duluth1</strain>
        <tissue evidence="1">Whole animal</tissue>
    </source>
</reference>
<evidence type="ECO:0000313" key="1">
    <source>
        <dbReference type="EMBL" id="KAH3834963.1"/>
    </source>
</evidence>
<feature type="non-terminal residue" evidence="1">
    <location>
        <position position="324"/>
    </location>
</feature>
<comment type="caution">
    <text evidence="1">The sequence shown here is derived from an EMBL/GenBank/DDBJ whole genome shotgun (WGS) entry which is preliminary data.</text>
</comment>
<reference evidence="1" key="1">
    <citation type="journal article" date="2019" name="bioRxiv">
        <title>The Genome of the Zebra Mussel, Dreissena polymorpha: A Resource for Invasive Species Research.</title>
        <authorList>
            <person name="McCartney M.A."/>
            <person name="Auch B."/>
            <person name="Kono T."/>
            <person name="Mallez S."/>
            <person name="Zhang Y."/>
            <person name="Obille A."/>
            <person name="Becker A."/>
            <person name="Abrahante J.E."/>
            <person name="Garbe J."/>
            <person name="Badalamenti J.P."/>
            <person name="Herman A."/>
            <person name="Mangelson H."/>
            <person name="Liachko I."/>
            <person name="Sullivan S."/>
            <person name="Sone E.D."/>
            <person name="Koren S."/>
            <person name="Silverstein K.A.T."/>
            <person name="Beckman K.B."/>
            <person name="Gohl D.M."/>
        </authorList>
    </citation>
    <scope>NUCLEOTIDE SEQUENCE</scope>
    <source>
        <strain evidence="1">Duluth1</strain>
        <tissue evidence="1">Whole animal</tissue>
    </source>
</reference>